<dbReference type="InterPro" id="IPR026762">
    <property type="entry name" value="Ska2"/>
</dbReference>
<reference evidence="15" key="2">
    <citation type="submission" date="2022-03" db="EMBL/GenBank/DDBJ databases">
        <title>Draft title - Genomic analysis of global carrot germplasm unveils the trajectory of domestication and the origin of high carotenoid orange carrot.</title>
        <authorList>
            <person name="Iorizzo M."/>
            <person name="Ellison S."/>
            <person name="Senalik D."/>
            <person name="Macko-Podgorni A."/>
            <person name="Grzebelus D."/>
            <person name="Bostan H."/>
            <person name="Rolling W."/>
            <person name="Curaba J."/>
            <person name="Simon P."/>
        </authorList>
    </citation>
    <scope>NUCLEOTIDE SEQUENCE</scope>
    <source>
        <tissue evidence="15">Leaf</tissue>
    </source>
</reference>
<dbReference type="GO" id="GO:0051301">
    <property type="term" value="P:cell division"/>
    <property type="evidence" value="ECO:0007669"/>
    <property type="project" value="UniProtKB-KW"/>
</dbReference>
<proteinExistence type="inferred from homology"/>
<keyword evidence="7" id="KW-0493">Microtubule</keyword>
<accession>A0AAF0WGM8</accession>
<dbReference type="EMBL" id="CP093344">
    <property type="protein sequence ID" value="WOG87803.1"/>
    <property type="molecule type" value="Genomic_DNA"/>
</dbReference>
<evidence type="ECO:0000256" key="8">
    <source>
        <dbReference type="ARBA" id="ARBA00022776"/>
    </source>
</evidence>
<evidence type="ECO:0000313" key="15">
    <source>
        <dbReference type="EMBL" id="WOG87803.1"/>
    </source>
</evidence>
<keyword evidence="12" id="KW-0137">Centromere</keyword>
<keyword evidence="8" id="KW-0498">Mitosis</keyword>
<keyword evidence="5" id="KW-0963">Cytoplasm</keyword>
<evidence type="ECO:0000256" key="10">
    <source>
        <dbReference type="ARBA" id="ARBA00023212"/>
    </source>
</evidence>
<evidence type="ECO:0000256" key="3">
    <source>
        <dbReference type="ARBA" id="ARBA00010684"/>
    </source>
</evidence>
<dbReference type="InterPro" id="IPR042091">
    <property type="entry name" value="Ska2_N"/>
</dbReference>
<evidence type="ECO:0000259" key="14">
    <source>
        <dbReference type="Pfam" id="PF16740"/>
    </source>
</evidence>
<dbReference type="AlphaFoldDB" id="A0AAF0WGM8"/>
<dbReference type="GO" id="GO:0008017">
    <property type="term" value="F:microtubule binding"/>
    <property type="evidence" value="ECO:0007669"/>
    <property type="project" value="InterPro"/>
</dbReference>
<comment type="similarity">
    <text evidence="3">Belongs to the SKA2 family.</text>
</comment>
<keyword evidence="11" id="KW-0131">Cell cycle</keyword>
<evidence type="ECO:0000313" key="16">
    <source>
        <dbReference type="Proteomes" id="UP000077755"/>
    </source>
</evidence>
<keyword evidence="4" id="KW-0158">Chromosome</keyword>
<evidence type="ECO:0000256" key="1">
    <source>
        <dbReference type="ARBA" id="ARBA00004186"/>
    </source>
</evidence>
<dbReference type="KEGG" id="dcr:108206663"/>
<comment type="subcellular location">
    <subcellularLocation>
        <location evidence="2">Chromosome</location>
        <location evidence="2">Centromere</location>
        <location evidence="2">Kinetochore</location>
    </subcellularLocation>
    <subcellularLocation>
        <location evidence="1">Cytoplasm</location>
        <location evidence="1">Cytoskeleton</location>
        <location evidence="1">Spindle</location>
    </subcellularLocation>
</comment>
<dbReference type="PANTHER" id="PTHR32017:SF3">
    <property type="entry name" value="SPINDLE AND KINETOCHORE-ASSOCIATED PROTEIN 2"/>
    <property type="match status" value="1"/>
</dbReference>
<dbReference type="GO" id="GO:0000278">
    <property type="term" value="P:mitotic cell cycle"/>
    <property type="evidence" value="ECO:0007669"/>
    <property type="project" value="TreeGrafter"/>
</dbReference>
<organism evidence="15 16">
    <name type="scientific">Daucus carota subsp. sativus</name>
    <name type="common">Carrot</name>
    <dbReference type="NCBI Taxonomy" id="79200"/>
    <lineage>
        <taxon>Eukaryota</taxon>
        <taxon>Viridiplantae</taxon>
        <taxon>Streptophyta</taxon>
        <taxon>Embryophyta</taxon>
        <taxon>Tracheophyta</taxon>
        <taxon>Spermatophyta</taxon>
        <taxon>Magnoliopsida</taxon>
        <taxon>eudicotyledons</taxon>
        <taxon>Gunneridae</taxon>
        <taxon>Pentapetalae</taxon>
        <taxon>asterids</taxon>
        <taxon>campanulids</taxon>
        <taxon>Apiales</taxon>
        <taxon>Apiaceae</taxon>
        <taxon>Apioideae</taxon>
        <taxon>Scandiceae</taxon>
        <taxon>Daucinae</taxon>
        <taxon>Daucus</taxon>
        <taxon>Daucus sect. Daucus</taxon>
    </lineage>
</organism>
<dbReference type="GO" id="GO:0007059">
    <property type="term" value="P:chromosome segregation"/>
    <property type="evidence" value="ECO:0007669"/>
    <property type="project" value="InterPro"/>
</dbReference>
<keyword evidence="16" id="KW-1185">Reference proteome</keyword>
<keyword evidence="6" id="KW-0132">Cell division</keyword>
<dbReference type="Gene3D" id="6.10.250.1380">
    <property type="match status" value="1"/>
</dbReference>
<name>A0AAF0WGM8_DAUCS</name>
<protein>
    <recommendedName>
        <fullName evidence="13">Protein FAM33A</fullName>
    </recommendedName>
</protein>
<evidence type="ECO:0000256" key="12">
    <source>
        <dbReference type="ARBA" id="ARBA00023328"/>
    </source>
</evidence>
<keyword evidence="9" id="KW-0995">Kinetochore</keyword>
<evidence type="ECO:0000256" key="6">
    <source>
        <dbReference type="ARBA" id="ARBA00022618"/>
    </source>
</evidence>
<dbReference type="Proteomes" id="UP000077755">
    <property type="component" value="Chromosome 2"/>
</dbReference>
<evidence type="ECO:0000256" key="7">
    <source>
        <dbReference type="ARBA" id="ARBA00022701"/>
    </source>
</evidence>
<dbReference type="GO" id="GO:0000940">
    <property type="term" value="C:outer kinetochore"/>
    <property type="evidence" value="ECO:0007669"/>
    <property type="project" value="InterPro"/>
</dbReference>
<dbReference type="PANTHER" id="PTHR32017">
    <property type="entry name" value="SPINDLE AND KINETOCHORE-ASSOCIATED PROTEIN 2"/>
    <property type="match status" value="1"/>
</dbReference>
<evidence type="ECO:0000256" key="5">
    <source>
        <dbReference type="ARBA" id="ARBA00022490"/>
    </source>
</evidence>
<dbReference type="Pfam" id="PF16740">
    <property type="entry name" value="SKA2"/>
    <property type="match status" value="1"/>
</dbReference>
<feature type="domain" description="Ska2 N-terminal" evidence="14">
    <location>
        <begin position="13"/>
        <end position="121"/>
    </location>
</feature>
<evidence type="ECO:0000256" key="4">
    <source>
        <dbReference type="ARBA" id="ARBA00022454"/>
    </source>
</evidence>
<dbReference type="GO" id="GO:0005876">
    <property type="term" value="C:spindle microtubule"/>
    <property type="evidence" value="ECO:0007669"/>
    <property type="project" value="InterPro"/>
</dbReference>
<evidence type="ECO:0000256" key="9">
    <source>
        <dbReference type="ARBA" id="ARBA00022838"/>
    </source>
</evidence>
<evidence type="ECO:0000256" key="11">
    <source>
        <dbReference type="ARBA" id="ARBA00023306"/>
    </source>
</evidence>
<reference evidence="15" key="1">
    <citation type="journal article" date="2016" name="Nat. Genet.">
        <title>A high-quality carrot genome assembly provides new insights into carotenoid accumulation and asterid genome evolution.</title>
        <authorList>
            <person name="Iorizzo M."/>
            <person name="Ellison S."/>
            <person name="Senalik D."/>
            <person name="Zeng P."/>
            <person name="Satapoomin P."/>
            <person name="Huang J."/>
            <person name="Bowman M."/>
            <person name="Iovene M."/>
            <person name="Sanseverino W."/>
            <person name="Cavagnaro P."/>
            <person name="Yildiz M."/>
            <person name="Macko-Podgorni A."/>
            <person name="Moranska E."/>
            <person name="Grzebelus E."/>
            <person name="Grzebelus D."/>
            <person name="Ashrafi H."/>
            <person name="Zheng Z."/>
            <person name="Cheng S."/>
            <person name="Spooner D."/>
            <person name="Van Deynze A."/>
            <person name="Simon P."/>
        </authorList>
    </citation>
    <scope>NUCLEOTIDE SEQUENCE</scope>
    <source>
        <tissue evidence="15">Leaf</tissue>
    </source>
</reference>
<sequence length="159" mass="17986">MNNHYHRDRGEHHEAVDSLINLFTMANHDLNLVENRLQKEFQQTYPLNANPMELVSRIKKIQDELVFLKQECGHLLAAKQDLIDKARTTLVGNRLSIQRLQASTGVPVTSDSDDPAYNNFNQIIDEWTVQVGSKLGDEEPDSGSEDINQKLFSAIVQGS</sequence>
<gene>
    <name evidence="15" type="ORF">DCAR_0207035</name>
</gene>
<evidence type="ECO:0000256" key="13">
    <source>
        <dbReference type="ARBA" id="ARBA00029651"/>
    </source>
</evidence>
<evidence type="ECO:0000256" key="2">
    <source>
        <dbReference type="ARBA" id="ARBA00004629"/>
    </source>
</evidence>
<keyword evidence="10" id="KW-0206">Cytoskeleton</keyword>